<dbReference type="InterPro" id="IPR011094">
    <property type="entry name" value="Uncharacterised_LppY/LpqO"/>
</dbReference>
<dbReference type="EMBL" id="LGSS01000005">
    <property type="protein sequence ID" value="KNF08927.1"/>
    <property type="molecule type" value="Genomic_DNA"/>
</dbReference>
<evidence type="ECO:0000313" key="1">
    <source>
        <dbReference type="EMBL" id="KNF08927.1"/>
    </source>
</evidence>
<proteinExistence type="predicted"/>
<dbReference type="RefSeq" id="WP_082154125.1">
    <property type="nucleotide sequence ID" value="NZ_LGSS01000005.1"/>
</dbReference>
<dbReference type="OrthoDB" id="4687120at2"/>
<reference evidence="2" key="1">
    <citation type="submission" date="2015-07" db="EMBL/GenBank/DDBJ databases">
        <title>Draft genome sequence of the purine-degrading Gottschalkia purinilyticum DSM 1384 (formerly Clostridium purinilyticum).</title>
        <authorList>
            <person name="Poehlein A."/>
            <person name="Schiel-Bengelsdorf B."/>
            <person name="Bengelsdorf F.R."/>
            <person name="Daniel R."/>
            <person name="Duerre P."/>
        </authorList>
    </citation>
    <scope>NUCLEOTIDE SEQUENCE [LARGE SCALE GENOMIC DNA]</scope>
    <source>
        <strain evidence="2">DSM 1384</strain>
    </source>
</reference>
<name>A0A0L0WBU5_GOTPU</name>
<dbReference type="Proteomes" id="UP000037267">
    <property type="component" value="Unassembled WGS sequence"/>
</dbReference>
<keyword evidence="2" id="KW-1185">Reference proteome</keyword>
<dbReference type="AlphaFoldDB" id="A0A0L0WBU5"/>
<comment type="caution">
    <text evidence="1">The sequence shown here is derived from an EMBL/GenBank/DDBJ whole genome shotgun (WGS) entry which is preliminary data.</text>
</comment>
<dbReference type="Pfam" id="PF07485">
    <property type="entry name" value="DUF1529"/>
    <property type="match status" value="1"/>
</dbReference>
<protein>
    <recommendedName>
        <fullName evidence="3">DUF1259 domain-containing protein</fullName>
    </recommendedName>
</protein>
<accession>A0A0L0WBU5</accession>
<organism evidence="1 2">
    <name type="scientific">Gottschalkia purinilytica</name>
    <name type="common">Clostridium purinilyticum</name>
    <dbReference type="NCBI Taxonomy" id="1503"/>
    <lineage>
        <taxon>Bacteria</taxon>
        <taxon>Bacillati</taxon>
        <taxon>Bacillota</taxon>
        <taxon>Tissierellia</taxon>
        <taxon>Tissierellales</taxon>
        <taxon>Gottschalkiaceae</taxon>
        <taxon>Gottschalkia</taxon>
    </lineage>
</organism>
<evidence type="ECO:0008006" key="3">
    <source>
        <dbReference type="Google" id="ProtNLM"/>
    </source>
</evidence>
<sequence length="198" mass="23321">MSSHDSSFSLCKKFARILESEILVSSDGLCTVTRMRNIKATIAGRPTRSPLVLNALFSFESMDREGRTLNLGETVILQEEINPFISELREQGIKVTAFHNHWLFEKPRLFYIHFFSIDDPLTFAKKVARAFEILEDCNHHKHNDCHKEHDKPCKYHDDDYFEHDDHCKHHDHCKCDDHKKYSKPRKHDSCCDDDFPRF</sequence>
<gene>
    <name evidence="1" type="ORF">CLPU_5c02340</name>
</gene>
<dbReference type="STRING" id="1503.CLPU_5c02340"/>
<dbReference type="PATRIC" id="fig|1503.3.peg.2761"/>
<evidence type="ECO:0000313" key="2">
    <source>
        <dbReference type="Proteomes" id="UP000037267"/>
    </source>
</evidence>